<protein>
    <recommendedName>
        <fullName evidence="3">Mobilization protein</fullName>
    </recommendedName>
</protein>
<dbReference type="EMBL" id="CP001280">
    <property type="protein sequence ID" value="ACK50916.1"/>
    <property type="molecule type" value="Genomic_DNA"/>
</dbReference>
<dbReference type="eggNOG" id="ENOG50336XA">
    <property type="taxonomic scope" value="Bacteria"/>
</dbReference>
<gene>
    <name evidence="1" type="ordered locus">Msil_1973</name>
</gene>
<evidence type="ECO:0008006" key="3">
    <source>
        <dbReference type="Google" id="ProtNLM"/>
    </source>
</evidence>
<dbReference type="KEGG" id="msl:Msil_1973"/>
<dbReference type="STRING" id="395965.Msil_1973"/>
<reference evidence="1 2" key="1">
    <citation type="journal article" date="2010" name="J. Bacteriol.">
        <title>Complete genome sequence of the aerobic facultative methanotroph Methylocella silvestris BL2.</title>
        <authorList>
            <person name="Chen Y."/>
            <person name="Crombie A."/>
            <person name="Rahman M.T."/>
            <person name="Dedysh S.N."/>
            <person name="Liesack W."/>
            <person name="Stott M.B."/>
            <person name="Alam M."/>
            <person name="Theisen A.R."/>
            <person name="Murrell J.C."/>
            <person name="Dunfield P.F."/>
        </authorList>
    </citation>
    <scope>NUCLEOTIDE SEQUENCE [LARGE SCALE GENOMIC DNA]</scope>
    <source>
        <strain evidence="2">DSM 15510 / CIP 108128 / LMG 27833 / NCIMB 13906 / BL2</strain>
    </source>
</reference>
<name>B8EPR2_METSB</name>
<organism evidence="1 2">
    <name type="scientific">Methylocella silvestris (strain DSM 15510 / CIP 108128 / LMG 27833 / NCIMB 13906 / BL2)</name>
    <dbReference type="NCBI Taxonomy" id="395965"/>
    <lineage>
        <taxon>Bacteria</taxon>
        <taxon>Pseudomonadati</taxon>
        <taxon>Pseudomonadota</taxon>
        <taxon>Alphaproteobacteria</taxon>
        <taxon>Hyphomicrobiales</taxon>
        <taxon>Beijerinckiaceae</taxon>
        <taxon>Methylocella</taxon>
    </lineage>
</organism>
<dbReference type="Pfam" id="PF21983">
    <property type="entry name" value="NikA-like"/>
    <property type="match status" value="1"/>
</dbReference>
<keyword evidence="2" id="KW-1185">Reference proteome</keyword>
<sequence>MSRSGSDTRQRQLTLSARFNASEADAIRLMADHAGTSVASLIRSATLNVPLTRATRRPTVNHQAAARILGELGRIADTLRAASAAGRIDPNEPHVAAAFRDLAEMRTVCFLAMEREP</sequence>
<dbReference type="HOGENOM" id="CLU_2082067_0_0_5"/>
<dbReference type="OrthoDB" id="8455129at2"/>
<accession>B8EPR2</accession>
<dbReference type="Proteomes" id="UP000002257">
    <property type="component" value="Chromosome"/>
</dbReference>
<dbReference type="InterPro" id="IPR053842">
    <property type="entry name" value="NikA-like"/>
</dbReference>
<dbReference type="AlphaFoldDB" id="B8EPR2"/>
<evidence type="ECO:0000313" key="1">
    <source>
        <dbReference type="EMBL" id="ACK50916.1"/>
    </source>
</evidence>
<dbReference type="RefSeq" id="WP_012590986.1">
    <property type="nucleotide sequence ID" value="NC_011666.1"/>
</dbReference>
<evidence type="ECO:0000313" key="2">
    <source>
        <dbReference type="Proteomes" id="UP000002257"/>
    </source>
</evidence>
<proteinExistence type="predicted"/>